<dbReference type="InterPro" id="IPR053860">
    <property type="entry name" value="DUF6932"/>
</dbReference>
<sequence>METVLSFTDNGLLTPNEAIEVTTSIFYERFVALFSNSSTRVQLFNEWLKYNKLLRSEIGQDFVQWIDGSFVTLKQNPKDIDLVSFIPYQLYNLHHHVLDNLWSDKWEREGLDAYFVTVYPENHPAFTHKTKQDREQWMTRYSLTKPDDTFVQHSKGFLTIQIQ</sequence>
<dbReference type="AlphaFoldDB" id="A0A7G5GXC4"/>
<protein>
    <submittedName>
        <fullName evidence="1">Uncharacterized protein</fullName>
    </submittedName>
</protein>
<dbReference type="Proteomes" id="UP000515369">
    <property type="component" value="Chromosome"/>
</dbReference>
<name>A0A7G5GXC4_9BACT</name>
<dbReference type="EMBL" id="CP059732">
    <property type="protein sequence ID" value="QMW03516.1"/>
    <property type="molecule type" value="Genomic_DNA"/>
</dbReference>
<evidence type="ECO:0000313" key="2">
    <source>
        <dbReference type="Proteomes" id="UP000515369"/>
    </source>
</evidence>
<keyword evidence="2" id="KW-1185">Reference proteome</keyword>
<proteinExistence type="predicted"/>
<dbReference type="RefSeq" id="WP_182460773.1">
    <property type="nucleotide sequence ID" value="NZ_CP059732.1"/>
</dbReference>
<evidence type="ECO:0000313" key="1">
    <source>
        <dbReference type="EMBL" id="QMW03516.1"/>
    </source>
</evidence>
<dbReference type="Pfam" id="PF22014">
    <property type="entry name" value="DUF6932"/>
    <property type="match status" value="1"/>
</dbReference>
<dbReference type="KEGG" id="sfol:H3H32_00675"/>
<accession>A0A7G5GXC4</accession>
<gene>
    <name evidence="1" type="ORF">H3H32_00675</name>
</gene>
<reference evidence="1 2" key="1">
    <citation type="submission" date="2020-07" db="EMBL/GenBank/DDBJ databases">
        <title>Spirosoma foliorum sp. nov., isolated from the leaves on the Nejang mountain Korea, Republic of.</title>
        <authorList>
            <person name="Ho H."/>
            <person name="Lee Y.-J."/>
            <person name="Nurcahyanto D.-A."/>
            <person name="Kim S.-G."/>
        </authorList>
    </citation>
    <scope>NUCLEOTIDE SEQUENCE [LARGE SCALE GENOMIC DNA]</scope>
    <source>
        <strain evidence="1 2">PL0136</strain>
    </source>
</reference>
<organism evidence="1 2">
    <name type="scientific">Spirosoma foliorum</name>
    <dbReference type="NCBI Taxonomy" id="2710596"/>
    <lineage>
        <taxon>Bacteria</taxon>
        <taxon>Pseudomonadati</taxon>
        <taxon>Bacteroidota</taxon>
        <taxon>Cytophagia</taxon>
        <taxon>Cytophagales</taxon>
        <taxon>Cytophagaceae</taxon>
        <taxon>Spirosoma</taxon>
    </lineage>
</organism>